<dbReference type="Proteomes" id="UP000663836">
    <property type="component" value="Unassembled WGS sequence"/>
</dbReference>
<organism evidence="1 2">
    <name type="scientific">Rotaria sordida</name>
    <dbReference type="NCBI Taxonomy" id="392033"/>
    <lineage>
        <taxon>Eukaryota</taxon>
        <taxon>Metazoa</taxon>
        <taxon>Spiralia</taxon>
        <taxon>Gnathifera</taxon>
        <taxon>Rotifera</taxon>
        <taxon>Eurotatoria</taxon>
        <taxon>Bdelloidea</taxon>
        <taxon>Philodinida</taxon>
        <taxon>Philodinidae</taxon>
        <taxon>Rotaria</taxon>
    </lineage>
</organism>
<evidence type="ECO:0000313" key="1">
    <source>
        <dbReference type="EMBL" id="CAF4228784.1"/>
    </source>
</evidence>
<sequence length="60" mass="6966">MCFGHSPGRRPALDSTQIKQFDRIIHKNRLATAAELLSLTHFNTTEHTIQRYRLSLGYRP</sequence>
<feature type="non-terminal residue" evidence="1">
    <location>
        <position position="60"/>
    </location>
</feature>
<dbReference type="AlphaFoldDB" id="A0A820D3P7"/>
<reference evidence="1" key="1">
    <citation type="submission" date="2021-02" db="EMBL/GenBank/DDBJ databases">
        <authorList>
            <person name="Nowell W R."/>
        </authorList>
    </citation>
    <scope>NUCLEOTIDE SEQUENCE</scope>
</reference>
<proteinExistence type="predicted"/>
<dbReference type="EMBL" id="CAJOBD010018433">
    <property type="protein sequence ID" value="CAF4228784.1"/>
    <property type="molecule type" value="Genomic_DNA"/>
</dbReference>
<comment type="caution">
    <text evidence="1">The sequence shown here is derived from an EMBL/GenBank/DDBJ whole genome shotgun (WGS) entry which is preliminary data.</text>
</comment>
<accession>A0A820D3P7</accession>
<evidence type="ECO:0000313" key="2">
    <source>
        <dbReference type="Proteomes" id="UP000663836"/>
    </source>
</evidence>
<gene>
    <name evidence="1" type="ORF">JBS370_LOCUS37782</name>
</gene>
<protein>
    <submittedName>
        <fullName evidence="1">Uncharacterized protein</fullName>
    </submittedName>
</protein>
<name>A0A820D3P7_9BILA</name>